<reference evidence="2" key="2">
    <citation type="journal article" date="2012" name="PLoS ONE">
        <title>A Deeply Branching Thermophilic Bacterium with an Ancient Acetyl-CoA Pathway Dominates a Subsurface Ecosystem.</title>
        <authorList>
            <person name="Takami H."/>
            <person name="Noguchi H."/>
            <person name="Takaki Y."/>
            <person name="Uchiyama I."/>
            <person name="Toyoda A."/>
            <person name="Nishi S."/>
            <person name="Chee G.-J."/>
            <person name="Arai W."/>
            <person name="Nunoura T."/>
            <person name="Itoh T."/>
            <person name="Hattori M."/>
            <person name="Takai K."/>
        </authorList>
    </citation>
    <scope>NUCLEOTIDE SEQUENCE</scope>
</reference>
<dbReference type="AlphaFoldDB" id="H5SCN1"/>
<reference evidence="2" key="1">
    <citation type="journal article" date="2005" name="Environ. Microbiol.">
        <title>Genetic and functional properties of uncultivated thermophilic crenarchaeotes from a subsurface gold mine as revealed by analysis of genome fragments.</title>
        <authorList>
            <person name="Nunoura T."/>
            <person name="Hirayama H."/>
            <person name="Takami H."/>
            <person name="Oida H."/>
            <person name="Nishi S."/>
            <person name="Shimamura S."/>
            <person name="Suzuki Y."/>
            <person name="Inagaki F."/>
            <person name="Takai K."/>
            <person name="Nealson K.H."/>
            <person name="Horikoshi K."/>
        </authorList>
    </citation>
    <scope>NUCLEOTIDE SEQUENCE</scope>
</reference>
<evidence type="ECO:0000313" key="2">
    <source>
        <dbReference type="EMBL" id="BAL53917.1"/>
    </source>
</evidence>
<organism evidence="2">
    <name type="scientific">uncultured prokaryote</name>
    <dbReference type="NCBI Taxonomy" id="198431"/>
    <lineage>
        <taxon>unclassified sequences</taxon>
        <taxon>environmental samples</taxon>
    </lineage>
</organism>
<feature type="domain" description="Restriction system protein Mrr-like N-terminal" evidence="1">
    <location>
        <begin position="140"/>
        <end position="226"/>
    </location>
</feature>
<dbReference type="InterPro" id="IPR025745">
    <property type="entry name" value="Mrr-like_N_dom"/>
</dbReference>
<sequence length="238" mass="27316">MNADVPTAFEMLLEAMNGEKVHLADAVREATLQGRFDEAQRLLARTQYLERLVGQVRQLRGAWDQLESGALPTVDLGPPMVRELAQSNDATARYRMIKEPMPSDDDQNAPELELVDRLFGTRRSGRRQRRQPVDRTPQSEYRVPILEALEELGGAGHVTQVLRIVYRKMKDRLTKDDLERLPSGGDYRWRNTAQWERKHMIGEGLLRDDSPKGVWEMTEAGRAYLEQVRQQGGEEHEP</sequence>
<evidence type="ECO:0000259" key="1">
    <source>
        <dbReference type="Pfam" id="PF14338"/>
    </source>
</evidence>
<protein>
    <submittedName>
        <fullName evidence="2">Hypothetical conserved protein</fullName>
    </submittedName>
</protein>
<proteinExistence type="predicted"/>
<name>H5SCN1_9ZZZZ</name>
<dbReference type="Pfam" id="PF14338">
    <property type="entry name" value="Mrr_N"/>
    <property type="match status" value="1"/>
</dbReference>
<accession>H5SCN1</accession>
<dbReference type="EMBL" id="AP011671">
    <property type="protein sequence ID" value="BAL53917.1"/>
    <property type="molecule type" value="Genomic_DNA"/>
</dbReference>
<gene>
    <name evidence="2" type="ORF">HGMM_F11C09C25</name>
</gene>